<sequence>MNTENREELQKLIGDDYQLQWVIGHGGMSTVWLADDPENDREVALKVLRPEFSSNDEFLARFRNEALAAEGINSPNVVATYDYRELESTSGAAMCFIVMEYIRGESLADLIKREGALSEELALDVLEQAAHGLAVIHRMGLVHRDIKPGNLMITQNGQIKITDFGIAKAAAAVPLTRTGMVVGTAQYVSPEQAQGMKVTAASDVYSLGVVGYEMLAGARPFTGDSSVSVALAHVSAEPPALPISVSAPARELIEIALRKDPRQRFRDGNEFQLAVEQVRQGLRPAQPGGQTAVIATEPSPTESTQMLADVAEERTTRPAGAYPPSAARAVASRRQPAPPAPASSRAGGYREGQLAQQEEKKRSKAGPIVAGLLALLLVGGIAAWAATSGVLDGLRGGAKSSTPTQPSVITQTETVESTPSEEEDEPETVTRRRETVTREVEEPATLTFSEENTPQPEQPTREVPSSAQPTQVPPSSAQEPTGEPNQPTAPTQPGGTGDGAGGIELPNLEEILGGNGQ</sequence>
<dbReference type="OrthoDB" id="9762169at2"/>
<evidence type="ECO:0000256" key="5">
    <source>
        <dbReference type="ARBA" id="ARBA00022777"/>
    </source>
</evidence>
<evidence type="ECO:0000256" key="4">
    <source>
        <dbReference type="ARBA" id="ARBA00022741"/>
    </source>
</evidence>
<feature type="region of interest" description="Disordered" evidence="8">
    <location>
        <begin position="281"/>
        <end position="364"/>
    </location>
</feature>
<evidence type="ECO:0000256" key="8">
    <source>
        <dbReference type="SAM" id="MobiDB-lite"/>
    </source>
</evidence>
<evidence type="ECO:0000313" key="12">
    <source>
        <dbReference type="Proteomes" id="UP000215374"/>
    </source>
</evidence>
<keyword evidence="6 7" id="KW-0067">ATP-binding</keyword>
<dbReference type="EC" id="2.7.11.1" evidence="1"/>
<dbReference type="InterPro" id="IPR017441">
    <property type="entry name" value="Protein_kinase_ATP_BS"/>
</dbReference>
<evidence type="ECO:0000256" key="2">
    <source>
        <dbReference type="ARBA" id="ARBA00022527"/>
    </source>
</evidence>
<keyword evidence="9" id="KW-0472">Membrane</keyword>
<dbReference type="FunFam" id="1.10.510.10:FF:000021">
    <property type="entry name" value="Serine/threonine protein kinase"/>
    <property type="match status" value="1"/>
</dbReference>
<dbReference type="InterPro" id="IPR000719">
    <property type="entry name" value="Prot_kinase_dom"/>
</dbReference>
<keyword evidence="3 11" id="KW-0808">Transferase</keyword>
<keyword evidence="5 11" id="KW-0418">Kinase</keyword>
<feature type="compositionally biased region" description="Polar residues" evidence="8">
    <location>
        <begin position="463"/>
        <end position="485"/>
    </location>
</feature>
<evidence type="ECO:0000259" key="10">
    <source>
        <dbReference type="PROSITE" id="PS50011"/>
    </source>
</evidence>
<dbReference type="EMBL" id="LT906467">
    <property type="protein sequence ID" value="SNV52869.1"/>
    <property type="molecule type" value="Genomic_DNA"/>
</dbReference>
<feature type="binding site" evidence="7">
    <location>
        <position position="46"/>
    </location>
    <ligand>
        <name>ATP</name>
        <dbReference type="ChEBI" id="CHEBI:30616"/>
    </ligand>
</feature>
<evidence type="ECO:0000256" key="6">
    <source>
        <dbReference type="ARBA" id="ARBA00022840"/>
    </source>
</evidence>
<protein>
    <recommendedName>
        <fullName evidence="1">non-specific serine/threonine protein kinase</fullName>
        <ecNumber evidence="1">2.7.11.1</ecNumber>
    </recommendedName>
</protein>
<feature type="compositionally biased region" description="Polar residues" evidence="8">
    <location>
        <begin position="399"/>
        <end position="411"/>
    </location>
</feature>
<dbReference type="AlphaFoldDB" id="A0A239Y0W9"/>
<evidence type="ECO:0000256" key="7">
    <source>
        <dbReference type="PROSITE-ProRule" id="PRU10141"/>
    </source>
</evidence>
<dbReference type="PANTHER" id="PTHR43289">
    <property type="entry name" value="MITOGEN-ACTIVATED PROTEIN KINASE KINASE KINASE 20-RELATED"/>
    <property type="match status" value="1"/>
</dbReference>
<dbReference type="PROSITE" id="PS00107">
    <property type="entry name" value="PROTEIN_KINASE_ATP"/>
    <property type="match status" value="1"/>
</dbReference>
<evidence type="ECO:0000313" key="11">
    <source>
        <dbReference type="EMBL" id="SNV52869.1"/>
    </source>
</evidence>
<dbReference type="SMART" id="SM00220">
    <property type="entry name" value="S_TKc"/>
    <property type="match status" value="1"/>
</dbReference>
<feature type="compositionally biased region" description="Low complexity" evidence="8">
    <location>
        <begin position="317"/>
        <end position="335"/>
    </location>
</feature>
<feature type="compositionally biased region" description="Basic and acidic residues" evidence="8">
    <location>
        <begin position="428"/>
        <end position="441"/>
    </location>
</feature>
<dbReference type="Proteomes" id="UP000215374">
    <property type="component" value="Chromosome 1"/>
</dbReference>
<feature type="domain" description="Protein kinase" evidence="10">
    <location>
        <begin position="17"/>
        <end position="278"/>
    </location>
</feature>
<dbReference type="InterPro" id="IPR011009">
    <property type="entry name" value="Kinase-like_dom_sf"/>
</dbReference>
<name>A0A239Y0W9_9CORY</name>
<dbReference type="PROSITE" id="PS50011">
    <property type="entry name" value="PROTEIN_KINASE_DOM"/>
    <property type="match status" value="1"/>
</dbReference>
<dbReference type="Gene3D" id="1.10.510.10">
    <property type="entry name" value="Transferase(Phosphotransferase) domain 1"/>
    <property type="match status" value="1"/>
</dbReference>
<feature type="transmembrane region" description="Helical" evidence="9">
    <location>
        <begin position="368"/>
        <end position="391"/>
    </location>
</feature>
<dbReference type="GO" id="GO:0004674">
    <property type="term" value="F:protein serine/threonine kinase activity"/>
    <property type="evidence" value="ECO:0007669"/>
    <property type="project" value="UniProtKB-KW"/>
</dbReference>
<evidence type="ECO:0000256" key="9">
    <source>
        <dbReference type="SAM" id="Phobius"/>
    </source>
</evidence>
<dbReference type="GO" id="GO:0005524">
    <property type="term" value="F:ATP binding"/>
    <property type="evidence" value="ECO:0007669"/>
    <property type="project" value="UniProtKB-UniRule"/>
</dbReference>
<dbReference type="RefSeq" id="WP_051904666.1">
    <property type="nucleotide sequence ID" value="NZ_CP009211.1"/>
</dbReference>
<proteinExistence type="predicted"/>
<accession>A0A239Y0W9</accession>
<gene>
    <name evidence="11" type="primary">pknA</name>
    <name evidence="11" type="ORF">SAMEA4535761_00101</name>
</gene>
<dbReference type="Gene3D" id="3.30.200.20">
    <property type="entry name" value="Phosphorylase Kinase, domain 1"/>
    <property type="match status" value="1"/>
</dbReference>
<dbReference type="SUPFAM" id="SSF56112">
    <property type="entry name" value="Protein kinase-like (PK-like)"/>
    <property type="match status" value="1"/>
</dbReference>
<keyword evidence="4 7" id="KW-0547">Nucleotide-binding</keyword>
<dbReference type="InterPro" id="IPR008271">
    <property type="entry name" value="Ser/Thr_kinase_AS"/>
</dbReference>
<reference evidence="11 12" key="1">
    <citation type="submission" date="2017-06" db="EMBL/GenBank/DDBJ databases">
        <authorList>
            <consortium name="Pathogen Informatics"/>
        </authorList>
    </citation>
    <scope>NUCLEOTIDE SEQUENCE [LARGE SCALE GENOMIC DNA]</scope>
    <source>
        <strain evidence="11 12">NCTC13015</strain>
    </source>
</reference>
<organism evidence="11 12">
    <name type="scientific">Corynebacterium imitans</name>
    <dbReference type="NCBI Taxonomy" id="156978"/>
    <lineage>
        <taxon>Bacteria</taxon>
        <taxon>Bacillati</taxon>
        <taxon>Actinomycetota</taxon>
        <taxon>Actinomycetes</taxon>
        <taxon>Mycobacteriales</taxon>
        <taxon>Corynebacteriaceae</taxon>
        <taxon>Corynebacterium</taxon>
    </lineage>
</organism>
<dbReference type="PROSITE" id="PS00108">
    <property type="entry name" value="PROTEIN_KINASE_ST"/>
    <property type="match status" value="1"/>
</dbReference>
<evidence type="ECO:0000256" key="1">
    <source>
        <dbReference type="ARBA" id="ARBA00012513"/>
    </source>
</evidence>
<dbReference type="CDD" id="cd14014">
    <property type="entry name" value="STKc_PknB_like"/>
    <property type="match status" value="1"/>
</dbReference>
<keyword evidence="9" id="KW-1133">Transmembrane helix</keyword>
<keyword evidence="2" id="KW-0723">Serine/threonine-protein kinase</keyword>
<evidence type="ECO:0000256" key="3">
    <source>
        <dbReference type="ARBA" id="ARBA00022679"/>
    </source>
</evidence>
<feature type="region of interest" description="Disordered" evidence="8">
    <location>
        <begin position="396"/>
        <end position="517"/>
    </location>
</feature>
<feature type="compositionally biased region" description="Polar residues" evidence="8">
    <location>
        <begin position="446"/>
        <end position="455"/>
    </location>
</feature>
<dbReference type="Pfam" id="PF00069">
    <property type="entry name" value="Pkinase"/>
    <property type="match status" value="1"/>
</dbReference>
<keyword evidence="9" id="KW-0812">Transmembrane</keyword>
<dbReference type="PANTHER" id="PTHR43289:SF6">
    <property type="entry name" value="SERINE_THREONINE-PROTEIN KINASE NEKL-3"/>
    <property type="match status" value="1"/>
</dbReference>